<sequence>MLRCYVAENQEDWDLCVTPVEYAIADSVSAATGYSPFELVYGNAPATQLDVFMDAALEVRCGLGEPSSEQSKAKISGTPDFELADRRVLQRTRQIIEYCDPAYYFIRRTLLETRYEDCTREQ</sequence>
<name>A0AAE0LCR3_9CHLO</name>
<evidence type="ECO:0000313" key="2">
    <source>
        <dbReference type="Proteomes" id="UP001190700"/>
    </source>
</evidence>
<dbReference type="AlphaFoldDB" id="A0AAE0LCR3"/>
<proteinExistence type="predicted"/>
<accession>A0AAE0LCR3</accession>
<evidence type="ECO:0000313" key="1">
    <source>
        <dbReference type="EMBL" id="KAK3280621.1"/>
    </source>
</evidence>
<gene>
    <name evidence="1" type="ORF">CYMTET_11544</name>
</gene>
<dbReference type="EMBL" id="LGRX02004325">
    <property type="protein sequence ID" value="KAK3280621.1"/>
    <property type="molecule type" value="Genomic_DNA"/>
</dbReference>
<protein>
    <submittedName>
        <fullName evidence="1">Uncharacterized protein</fullName>
    </submittedName>
</protein>
<dbReference type="Proteomes" id="UP001190700">
    <property type="component" value="Unassembled WGS sequence"/>
</dbReference>
<reference evidence="1 2" key="1">
    <citation type="journal article" date="2015" name="Genome Biol. Evol.">
        <title>Comparative Genomics of a Bacterivorous Green Alga Reveals Evolutionary Causalities and Consequences of Phago-Mixotrophic Mode of Nutrition.</title>
        <authorList>
            <person name="Burns J.A."/>
            <person name="Paasch A."/>
            <person name="Narechania A."/>
            <person name="Kim E."/>
        </authorList>
    </citation>
    <scope>NUCLEOTIDE SEQUENCE [LARGE SCALE GENOMIC DNA]</scope>
    <source>
        <strain evidence="1 2">PLY_AMNH</strain>
    </source>
</reference>
<organism evidence="1 2">
    <name type="scientific">Cymbomonas tetramitiformis</name>
    <dbReference type="NCBI Taxonomy" id="36881"/>
    <lineage>
        <taxon>Eukaryota</taxon>
        <taxon>Viridiplantae</taxon>
        <taxon>Chlorophyta</taxon>
        <taxon>Pyramimonadophyceae</taxon>
        <taxon>Pyramimonadales</taxon>
        <taxon>Pyramimonadaceae</taxon>
        <taxon>Cymbomonas</taxon>
    </lineage>
</organism>
<dbReference type="GO" id="GO:0003676">
    <property type="term" value="F:nucleic acid binding"/>
    <property type="evidence" value="ECO:0007669"/>
    <property type="project" value="InterPro"/>
</dbReference>
<dbReference type="InterPro" id="IPR036397">
    <property type="entry name" value="RNaseH_sf"/>
</dbReference>
<keyword evidence="2" id="KW-1185">Reference proteome</keyword>
<dbReference type="Gene3D" id="3.30.420.10">
    <property type="entry name" value="Ribonuclease H-like superfamily/Ribonuclease H"/>
    <property type="match status" value="1"/>
</dbReference>
<comment type="caution">
    <text evidence="1">The sequence shown here is derived from an EMBL/GenBank/DDBJ whole genome shotgun (WGS) entry which is preliminary data.</text>
</comment>